<dbReference type="InterPro" id="IPR037113">
    <property type="entry name" value="Hat1_N_sf"/>
</dbReference>
<evidence type="ECO:0000313" key="9">
    <source>
        <dbReference type="Proteomes" id="UP000269721"/>
    </source>
</evidence>
<dbReference type="SUPFAM" id="SSF55729">
    <property type="entry name" value="Acyl-CoA N-acyltransferases (Nat)"/>
    <property type="match status" value="1"/>
</dbReference>
<gene>
    <name evidence="8" type="ORF">BDK51DRAFT_46042</name>
</gene>
<evidence type="ECO:0000256" key="6">
    <source>
        <dbReference type="ARBA" id="ARBA00048017"/>
    </source>
</evidence>
<dbReference type="Proteomes" id="UP000269721">
    <property type="component" value="Unassembled WGS sequence"/>
</dbReference>
<name>A0A4P9W7Z4_9FUNG</name>
<organism evidence="8 9">
    <name type="scientific">Blyttiomyces helicus</name>
    <dbReference type="NCBI Taxonomy" id="388810"/>
    <lineage>
        <taxon>Eukaryota</taxon>
        <taxon>Fungi</taxon>
        <taxon>Fungi incertae sedis</taxon>
        <taxon>Chytridiomycota</taxon>
        <taxon>Chytridiomycota incertae sedis</taxon>
        <taxon>Chytridiomycetes</taxon>
        <taxon>Chytridiomycetes incertae sedis</taxon>
        <taxon>Blyttiomyces</taxon>
    </lineage>
</organism>
<evidence type="ECO:0000259" key="7">
    <source>
        <dbReference type="Pfam" id="PF10394"/>
    </source>
</evidence>
<dbReference type="GO" id="GO:0005634">
    <property type="term" value="C:nucleus"/>
    <property type="evidence" value="ECO:0007669"/>
    <property type="project" value="InterPro"/>
</dbReference>
<comment type="catalytic activity">
    <reaction evidence="6">
        <text>L-lysyl-[protein] + acetyl-CoA = N(6)-acetyl-L-lysyl-[protein] + CoA + H(+)</text>
        <dbReference type="Rhea" id="RHEA:45948"/>
        <dbReference type="Rhea" id="RHEA-COMP:9752"/>
        <dbReference type="Rhea" id="RHEA-COMP:10731"/>
        <dbReference type="ChEBI" id="CHEBI:15378"/>
        <dbReference type="ChEBI" id="CHEBI:29969"/>
        <dbReference type="ChEBI" id="CHEBI:57287"/>
        <dbReference type="ChEBI" id="CHEBI:57288"/>
        <dbReference type="ChEBI" id="CHEBI:61930"/>
        <dbReference type="EC" id="2.3.1.48"/>
    </reaction>
</comment>
<keyword evidence="5" id="KW-0012">Acyltransferase</keyword>
<dbReference type="Pfam" id="PF10394">
    <property type="entry name" value="Hat1_N"/>
    <property type="match status" value="1"/>
</dbReference>
<feature type="domain" description="Histone acetyl transferase HAT1 N-terminal" evidence="7">
    <location>
        <begin position="206"/>
        <end position="325"/>
    </location>
</feature>
<proteinExistence type="inferred from homology"/>
<evidence type="ECO:0000256" key="5">
    <source>
        <dbReference type="ARBA" id="ARBA00023315"/>
    </source>
</evidence>
<evidence type="ECO:0000313" key="8">
    <source>
        <dbReference type="EMBL" id="RKO88619.1"/>
    </source>
</evidence>
<dbReference type="GO" id="GO:0004402">
    <property type="term" value="F:histone acetyltransferase activity"/>
    <property type="evidence" value="ECO:0007669"/>
    <property type="project" value="InterPro"/>
</dbReference>
<keyword evidence="4 8" id="KW-0808">Transferase</keyword>
<dbReference type="GO" id="GO:0031509">
    <property type="term" value="P:subtelomeric heterochromatin formation"/>
    <property type="evidence" value="ECO:0007669"/>
    <property type="project" value="InterPro"/>
</dbReference>
<reference evidence="9" key="1">
    <citation type="journal article" date="2018" name="Nat. Microbiol.">
        <title>Leveraging single-cell genomics to expand the fungal tree of life.</title>
        <authorList>
            <person name="Ahrendt S.R."/>
            <person name="Quandt C.A."/>
            <person name="Ciobanu D."/>
            <person name="Clum A."/>
            <person name="Salamov A."/>
            <person name="Andreopoulos B."/>
            <person name="Cheng J.F."/>
            <person name="Woyke T."/>
            <person name="Pelin A."/>
            <person name="Henrissat B."/>
            <person name="Reynolds N.K."/>
            <person name="Benny G.L."/>
            <person name="Smith M.E."/>
            <person name="James T.Y."/>
            <person name="Grigoriev I.V."/>
        </authorList>
    </citation>
    <scope>NUCLEOTIDE SEQUENCE [LARGE SCALE GENOMIC DNA]</scope>
</reference>
<dbReference type="InterPro" id="IPR019467">
    <property type="entry name" value="Hat1_N"/>
</dbReference>
<comment type="similarity">
    <text evidence="1">Belongs to the HAT1 family.</text>
</comment>
<dbReference type="EC" id="2.3.1.48" evidence="2"/>
<dbReference type="AlphaFoldDB" id="A0A4P9W7Z4"/>
<evidence type="ECO:0000256" key="1">
    <source>
        <dbReference type="ARBA" id="ARBA00010543"/>
    </source>
</evidence>
<dbReference type="GO" id="GO:0000781">
    <property type="term" value="C:chromosome, telomeric region"/>
    <property type="evidence" value="ECO:0007669"/>
    <property type="project" value="GOC"/>
</dbReference>
<dbReference type="OrthoDB" id="10253098at2759"/>
<keyword evidence="9" id="KW-1185">Reference proteome</keyword>
<evidence type="ECO:0000256" key="2">
    <source>
        <dbReference type="ARBA" id="ARBA00013184"/>
    </source>
</evidence>
<dbReference type="InterPro" id="IPR017380">
    <property type="entry name" value="Hist_AcTrfase_B-typ_cat-su"/>
</dbReference>
<protein>
    <recommendedName>
        <fullName evidence="3">Histone acetyltransferase type B catalytic subunit</fullName>
        <ecNumber evidence="2">2.3.1.48</ecNumber>
    </recommendedName>
</protein>
<accession>A0A4P9W7Z4</accession>
<dbReference type="PANTHER" id="PTHR12046">
    <property type="entry name" value="HISTONE ACETYLTRANSFERASE TYPE B CATALYTIC SUBUNIT"/>
    <property type="match status" value="1"/>
</dbReference>
<evidence type="ECO:0000256" key="3">
    <source>
        <dbReference type="ARBA" id="ARBA00021268"/>
    </source>
</evidence>
<dbReference type="EMBL" id="KZ996597">
    <property type="protein sequence ID" value="RKO88619.1"/>
    <property type="molecule type" value="Genomic_DNA"/>
</dbReference>
<dbReference type="Gene3D" id="3.90.360.10">
    <property type="entry name" value="Histone acetyl transferase 1 (HAT1), N-terminal domain"/>
    <property type="match status" value="1"/>
</dbReference>
<dbReference type="InterPro" id="IPR016181">
    <property type="entry name" value="Acyl_CoA_acyltransferase"/>
</dbReference>
<sequence length="333" mass="36420">MPPRHGPITLRARNMLHASWPTPAPLPPPPVNQSPAPGNIQSSLFIRAALGRPRQPHRRSTRNLSTDLLRVFIPLLPSQVSASSNPSCQYSTARNCTPQTDASVGPSYFKAGSSQTSDDAFETAKQVANNQDAMMAAGRPKKWERIDWGLRVSVLERRRGFRNGPRRVAERFVWETGREGGGGGGVNTHPGNGTHLSSADFDHEEWIAESNKALTLKLGKLERVGGRWSFGGIYRPPHISHPPPLLATVHPDATASTEFAPALTFQVFGEEETIYGYRNLKIKLYYAAGSLATYVGITFSAKAPSLPGSEPQDIYALLEPWLPEVRSSVLPLT</sequence>
<evidence type="ECO:0000256" key="4">
    <source>
        <dbReference type="ARBA" id="ARBA00022679"/>
    </source>
</evidence>